<dbReference type="PANTHER" id="PTHR46796:SF13">
    <property type="entry name" value="HTH-TYPE TRANSCRIPTIONAL ACTIVATOR RHAS"/>
    <property type="match status" value="1"/>
</dbReference>
<feature type="domain" description="HTH araC/xylS-type" evidence="5">
    <location>
        <begin position="195"/>
        <end position="293"/>
    </location>
</feature>
<evidence type="ECO:0000259" key="5">
    <source>
        <dbReference type="PROSITE" id="PS01124"/>
    </source>
</evidence>
<reference evidence="6 7" key="1">
    <citation type="journal article" date="2015" name="Genome Announc.">
        <title>Expanding the biotechnology potential of lactobacilli through comparative genomics of 213 strains and associated genera.</title>
        <authorList>
            <person name="Sun Z."/>
            <person name="Harris H.M."/>
            <person name="McCann A."/>
            <person name="Guo C."/>
            <person name="Argimon S."/>
            <person name="Zhang W."/>
            <person name="Yang X."/>
            <person name="Jeffery I.B."/>
            <person name="Cooney J.C."/>
            <person name="Kagawa T.F."/>
            <person name="Liu W."/>
            <person name="Song Y."/>
            <person name="Salvetti E."/>
            <person name="Wrobel A."/>
            <person name="Rasinkangas P."/>
            <person name="Parkhill J."/>
            <person name="Rea M.C."/>
            <person name="O'Sullivan O."/>
            <person name="Ritari J."/>
            <person name="Douillard F.P."/>
            <person name="Paul Ross R."/>
            <person name="Yang R."/>
            <person name="Briner A.E."/>
            <person name="Felis G.E."/>
            <person name="de Vos W.M."/>
            <person name="Barrangou R."/>
            <person name="Klaenhammer T.R."/>
            <person name="Caufield P.W."/>
            <person name="Cui Y."/>
            <person name="Zhang H."/>
            <person name="O'Toole P.W."/>
        </authorList>
    </citation>
    <scope>NUCLEOTIDE SEQUENCE [LARGE SCALE GENOMIC DNA]</scope>
    <source>
        <strain evidence="6 7">DSM 19394</strain>
    </source>
</reference>
<evidence type="ECO:0000256" key="2">
    <source>
        <dbReference type="ARBA" id="ARBA00023015"/>
    </source>
</evidence>
<dbReference type="STRING" id="1423715.FD25_GL000568"/>
<dbReference type="RefSeq" id="WP_146999883.1">
    <property type="nucleotide sequence ID" value="NZ_AZDV01000026.1"/>
</dbReference>
<dbReference type="SUPFAM" id="SSF46689">
    <property type="entry name" value="Homeodomain-like"/>
    <property type="match status" value="2"/>
</dbReference>
<keyword evidence="4" id="KW-0804">Transcription</keyword>
<keyword evidence="1" id="KW-0963">Cytoplasm</keyword>
<dbReference type="GO" id="GO:0003700">
    <property type="term" value="F:DNA-binding transcription factor activity"/>
    <property type="evidence" value="ECO:0007669"/>
    <property type="project" value="InterPro"/>
</dbReference>
<evidence type="ECO:0000313" key="7">
    <source>
        <dbReference type="Proteomes" id="UP000051955"/>
    </source>
</evidence>
<comment type="caution">
    <text evidence="6">The sequence shown here is derived from an EMBL/GenBank/DDBJ whole genome shotgun (WGS) entry which is preliminary data.</text>
</comment>
<dbReference type="EMBL" id="AZDV01000026">
    <property type="protein sequence ID" value="KRK94598.1"/>
    <property type="molecule type" value="Genomic_DNA"/>
</dbReference>
<keyword evidence="7" id="KW-1185">Reference proteome</keyword>
<dbReference type="InterPro" id="IPR014710">
    <property type="entry name" value="RmlC-like_jellyroll"/>
</dbReference>
<dbReference type="InterPro" id="IPR037923">
    <property type="entry name" value="HTH-like"/>
</dbReference>
<dbReference type="Gene3D" id="1.10.10.60">
    <property type="entry name" value="Homeodomain-like"/>
    <property type="match status" value="2"/>
</dbReference>
<dbReference type="PROSITE" id="PS01124">
    <property type="entry name" value="HTH_ARAC_FAMILY_2"/>
    <property type="match status" value="1"/>
</dbReference>
<keyword evidence="2" id="KW-0805">Transcription regulation</keyword>
<name>A0A0R1LFK7_9LACO</name>
<dbReference type="Proteomes" id="UP000051955">
    <property type="component" value="Unassembled WGS sequence"/>
</dbReference>
<organism evidence="6 7">
    <name type="scientific">Levilactobacillus acidifarinae DSM 19394 = JCM 15949</name>
    <dbReference type="NCBI Taxonomy" id="1423715"/>
    <lineage>
        <taxon>Bacteria</taxon>
        <taxon>Bacillati</taxon>
        <taxon>Bacillota</taxon>
        <taxon>Bacilli</taxon>
        <taxon>Lactobacillales</taxon>
        <taxon>Lactobacillaceae</taxon>
        <taxon>Levilactobacillus</taxon>
    </lineage>
</organism>
<evidence type="ECO:0000256" key="3">
    <source>
        <dbReference type="ARBA" id="ARBA00023125"/>
    </source>
</evidence>
<dbReference type="PANTHER" id="PTHR46796">
    <property type="entry name" value="HTH-TYPE TRANSCRIPTIONAL ACTIVATOR RHAS-RELATED"/>
    <property type="match status" value="1"/>
</dbReference>
<proteinExistence type="predicted"/>
<dbReference type="InterPro" id="IPR009057">
    <property type="entry name" value="Homeodomain-like_sf"/>
</dbReference>
<dbReference type="SUPFAM" id="SSF51215">
    <property type="entry name" value="Regulatory protein AraC"/>
    <property type="match status" value="1"/>
</dbReference>
<protein>
    <submittedName>
        <fullName evidence="6">AraC family transcriptional regulator</fullName>
    </submittedName>
</protein>
<dbReference type="InterPro" id="IPR050204">
    <property type="entry name" value="AraC_XylS_family_regulators"/>
</dbReference>
<dbReference type="InterPro" id="IPR018060">
    <property type="entry name" value="HTH_AraC"/>
</dbReference>
<gene>
    <name evidence="6" type="ORF">FD25_GL000568</name>
</gene>
<keyword evidence="3" id="KW-0238">DNA-binding</keyword>
<sequence>MKTKEGDEMASTHQFVYTTQKLPVLFIIHPALKTVTVRPHWHEDVELNYTLSDTIDDFTIENEHFTTAPGRILLVNSEQVHSVRSTQSNADGHQPAALTLVFPLKFLRTCYPAIEQIYFDVNHPEDFSVSQRAAYQRLRSLLHQIMAQFNREQNDLTILKIRTLLMLIVTILIEDFSRPKVFALPLNQEKQTRLTTITTYLQQHAQEPLKVADIAASVHLSPEYLIRFFKSNLGTTPYQYLAYIRCQKAQVQLRQSEDSLTVIALRTGFGSLRSINRTFEKFTHTTAKNWRAQNRAGQ</sequence>
<dbReference type="PATRIC" id="fig|1423715.3.peg.594"/>
<dbReference type="GO" id="GO:0043565">
    <property type="term" value="F:sequence-specific DNA binding"/>
    <property type="evidence" value="ECO:0007669"/>
    <property type="project" value="InterPro"/>
</dbReference>
<evidence type="ECO:0000256" key="4">
    <source>
        <dbReference type="ARBA" id="ARBA00023163"/>
    </source>
</evidence>
<accession>A0A0R1LFK7</accession>
<dbReference type="Gene3D" id="2.60.120.10">
    <property type="entry name" value="Jelly Rolls"/>
    <property type="match status" value="1"/>
</dbReference>
<evidence type="ECO:0000256" key="1">
    <source>
        <dbReference type="ARBA" id="ARBA00022490"/>
    </source>
</evidence>
<evidence type="ECO:0000313" key="6">
    <source>
        <dbReference type="EMBL" id="KRK94598.1"/>
    </source>
</evidence>
<dbReference type="Pfam" id="PF12833">
    <property type="entry name" value="HTH_18"/>
    <property type="match status" value="1"/>
</dbReference>
<dbReference type="AlphaFoldDB" id="A0A0R1LFK7"/>
<dbReference type="SMART" id="SM00342">
    <property type="entry name" value="HTH_ARAC"/>
    <property type="match status" value="1"/>
</dbReference>